<proteinExistence type="inferred from homology"/>
<evidence type="ECO:0000256" key="13">
    <source>
        <dbReference type="SAM" id="MobiDB-lite"/>
    </source>
</evidence>
<feature type="compositionally biased region" description="Gly residues" evidence="13">
    <location>
        <begin position="169"/>
        <end position="179"/>
    </location>
</feature>
<dbReference type="PANTHER" id="PTHR11071:SF561">
    <property type="entry name" value="PEPTIDYL-PROLYL CIS-TRANS ISOMERASE D-RELATED"/>
    <property type="match status" value="1"/>
</dbReference>
<keyword evidence="12" id="KW-0820">tRNA-binding</keyword>
<protein>
    <recommendedName>
        <fullName evidence="4 12">D-aminoacyl-tRNA deacylase</fullName>
        <ecNumber evidence="12">3.1.1.96</ecNumber>
    </recommendedName>
</protein>
<comment type="catalytic activity">
    <reaction evidence="9">
        <text>glycyl-tRNA(Ala) + H2O = tRNA(Ala) + glycine + H(+)</text>
        <dbReference type="Rhea" id="RHEA:53744"/>
        <dbReference type="Rhea" id="RHEA-COMP:9657"/>
        <dbReference type="Rhea" id="RHEA-COMP:13640"/>
        <dbReference type="ChEBI" id="CHEBI:15377"/>
        <dbReference type="ChEBI" id="CHEBI:15378"/>
        <dbReference type="ChEBI" id="CHEBI:57305"/>
        <dbReference type="ChEBI" id="CHEBI:78442"/>
        <dbReference type="ChEBI" id="CHEBI:78522"/>
        <dbReference type="EC" id="3.1.1.96"/>
    </reaction>
</comment>
<evidence type="ECO:0000313" key="15">
    <source>
        <dbReference type="EMBL" id="PGH16606.1"/>
    </source>
</evidence>
<dbReference type="PRINTS" id="PR00153">
    <property type="entry name" value="CSAPPISMRASE"/>
</dbReference>
<keyword evidence="6 11" id="KW-0802">TPR repeat</keyword>
<dbReference type="GO" id="GO:0051082">
    <property type="term" value="F:unfolded protein binding"/>
    <property type="evidence" value="ECO:0007669"/>
    <property type="project" value="UniProtKB-ARBA"/>
</dbReference>
<dbReference type="InterPro" id="IPR011990">
    <property type="entry name" value="TPR-like_helical_dom_sf"/>
</dbReference>
<dbReference type="EC" id="3.1.1.96" evidence="12"/>
<evidence type="ECO:0000256" key="7">
    <source>
        <dbReference type="ARBA" id="ARBA00023110"/>
    </source>
</evidence>
<comment type="catalytic activity">
    <reaction evidence="1">
        <text>[protein]-peptidylproline (omega=180) = [protein]-peptidylproline (omega=0)</text>
        <dbReference type="Rhea" id="RHEA:16237"/>
        <dbReference type="Rhea" id="RHEA-COMP:10747"/>
        <dbReference type="Rhea" id="RHEA-COMP:10748"/>
        <dbReference type="ChEBI" id="CHEBI:83833"/>
        <dbReference type="ChEBI" id="CHEBI:83834"/>
        <dbReference type="EC" id="5.2.1.8"/>
    </reaction>
</comment>
<evidence type="ECO:0000256" key="2">
    <source>
        <dbReference type="ARBA" id="ARBA00009673"/>
    </source>
</evidence>
<organism evidence="15 16">
    <name type="scientific">Helicocarpus griseus UAMH5409</name>
    <dbReference type="NCBI Taxonomy" id="1447875"/>
    <lineage>
        <taxon>Eukaryota</taxon>
        <taxon>Fungi</taxon>
        <taxon>Dikarya</taxon>
        <taxon>Ascomycota</taxon>
        <taxon>Pezizomycotina</taxon>
        <taxon>Eurotiomycetes</taxon>
        <taxon>Eurotiomycetidae</taxon>
        <taxon>Onygenales</taxon>
        <taxon>Ajellomycetaceae</taxon>
        <taxon>Helicocarpus</taxon>
    </lineage>
</organism>
<gene>
    <name evidence="15" type="ORF">AJ79_01713</name>
</gene>
<dbReference type="FunFam" id="3.50.80.10:FF:000001">
    <property type="entry name" value="D-aminoacyl-tRNA deacylase"/>
    <property type="match status" value="1"/>
</dbReference>
<evidence type="ECO:0000256" key="3">
    <source>
        <dbReference type="ARBA" id="ARBA00010898"/>
    </source>
</evidence>
<feature type="compositionally biased region" description="Basic and acidic residues" evidence="13">
    <location>
        <begin position="180"/>
        <end position="200"/>
    </location>
</feature>
<dbReference type="Gene3D" id="3.50.80.10">
    <property type="entry name" value="D-tyrosyl-tRNA(Tyr) deacylase"/>
    <property type="match status" value="1"/>
</dbReference>
<evidence type="ECO:0000256" key="12">
    <source>
        <dbReference type="RuleBase" id="RU003470"/>
    </source>
</evidence>
<dbReference type="Gene3D" id="1.25.40.10">
    <property type="entry name" value="Tetratricopeptide repeat domain"/>
    <property type="match status" value="1"/>
</dbReference>
<accession>A0A2B7Y547</accession>
<sequence>MKAVLQRVASASVTVDKKLVSSIGRGLLVFAAVGPEDTKQDADSLATKVLKLKMWPDEAGKTWKKSVQDIQGEVLCVSQFTLLAEVKKGNKPDFHNAAEVSKAKELYDYFYNKVRDLYNADRVKNGVFQAMMEVGLVNDGPVGVDYRSEDEAVTIQIDTTLKKEKKNGNGNGNKNGNGKGNEDKNGDGKSKDKGPEGDDEGKVFDGGVCSVCLMEASTSSSFCLLKEHHQQLYFNIHLSPNSLSLLSLLLTVFPYSLLTTPLLPVSLLSISIMAETTGTLPLTPPPQLPTRHTANSWHFFPGRPRVYFDIQIGNKFEGRIAFELVIVPKTAENFRALCTGEKGEGKAGKPLSYKGSIFHRVIKQFMIQGGDFTAFNGTGGESIYGEKFPDENFELKHDRPFLLSMANSGPGTNGSQFFITTVPTPHLDGKHVVFGEVLNGKGLVRKIEKAPTDSGDKPLAEVKVIDCGQLSGEGYEAATQTAVDETGDKYEDYPEDAGQELAGTEYYKIASDLKEFGNKAFKSNNLDLGIEKYQKGLRYLNEYPDTQESDPPELESQMSTLRFTLHSNSALLANKLKRYQDGRTWAGYALDTLNAKDSKAKVDDKDKAKAYFRRAVALAGLKDEDKALVDLEEAAKLSPADAAIPQEIARVKKVINEQKRKEKEVLKKFFQ</sequence>
<name>A0A2B7Y547_9EURO</name>
<evidence type="ECO:0000256" key="1">
    <source>
        <dbReference type="ARBA" id="ARBA00000971"/>
    </source>
</evidence>
<dbReference type="PROSITE" id="PS50005">
    <property type="entry name" value="TPR"/>
    <property type="match status" value="1"/>
</dbReference>
<dbReference type="FunFam" id="2.40.100.10:FF:000022">
    <property type="entry name" value="Peptidyl-prolyl cis-trans isomerase CYP95"/>
    <property type="match status" value="1"/>
</dbReference>
<dbReference type="Gene3D" id="2.40.100.10">
    <property type="entry name" value="Cyclophilin-like"/>
    <property type="match status" value="1"/>
</dbReference>
<dbReference type="EMBL" id="PDNB01000016">
    <property type="protein sequence ID" value="PGH16606.1"/>
    <property type="molecule type" value="Genomic_DNA"/>
</dbReference>
<feature type="domain" description="PPIase cyclophilin-type" evidence="14">
    <location>
        <begin position="307"/>
        <end position="469"/>
    </location>
</feature>
<evidence type="ECO:0000256" key="5">
    <source>
        <dbReference type="ARBA" id="ARBA00022737"/>
    </source>
</evidence>
<comment type="similarity">
    <text evidence="3">Belongs to the cyclophilin-type PPIase family. PPIase D subfamily.</text>
</comment>
<evidence type="ECO:0000256" key="8">
    <source>
        <dbReference type="ARBA" id="ARBA00023235"/>
    </source>
</evidence>
<dbReference type="GO" id="GO:0042026">
    <property type="term" value="P:protein refolding"/>
    <property type="evidence" value="ECO:0007669"/>
    <property type="project" value="UniProtKB-ARBA"/>
</dbReference>
<dbReference type="Pfam" id="PF02580">
    <property type="entry name" value="Tyr_Deacylase"/>
    <property type="match status" value="1"/>
</dbReference>
<dbReference type="SUPFAM" id="SSF69500">
    <property type="entry name" value="DTD-like"/>
    <property type="match status" value="1"/>
</dbReference>
<evidence type="ECO:0000256" key="4">
    <source>
        <dbReference type="ARBA" id="ARBA00020007"/>
    </source>
</evidence>
<dbReference type="PANTHER" id="PTHR11071">
    <property type="entry name" value="PEPTIDYL-PROLYL CIS-TRANS ISOMERASE"/>
    <property type="match status" value="1"/>
</dbReference>
<dbReference type="GO" id="GO:0003755">
    <property type="term" value="F:peptidyl-prolyl cis-trans isomerase activity"/>
    <property type="evidence" value="ECO:0007669"/>
    <property type="project" value="UniProtKB-KW"/>
</dbReference>
<dbReference type="InterPro" id="IPR023509">
    <property type="entry name" value="DTD-like_sf"/>
</dbReference>
<comment type="subcellular location">
    <subcellularLocation>
        <location evidence="12">Cytoplasm</location>
    </subcellularLocation>
</comment>
<keyword evidence="12" id="KW-0694">RNA-binding</keyword>
<evidence type="ECO:0000256" key="11">
    <source>
        <dbReference type="PROSITE-ProRule" id="PRU00339"/>
    </source>
</evidence>
<dbReference type="FunFam" id="1.25.40.10:FF:000029">
    <property type="entry name" value="peptidyl-prolyl cis-trans isomerase D"/>
    <property type="match status" value="1"/>
</dbReference>
<reference evidence="15 16" key="1">
    <citation type="submission" date="2017-10" db="EMBL/GenBank/DDBJ databases">
        <title>Comparative genomics in systemic dimorphic fungi from Ajellomycetaceae.</title>
        <authorList>
            <person name="Munoz J.F."/>
            <person name="Mcewen J.G."/>
            <person name="Clay O.K."/>
            <person name="Cuomo C.A."/>
        </authorList>
    </citation>
    <scope>NUCLEOTIDE SEQUENCE [LARGE SCALE GENOMIC DNA]</scope>
    <source>
        <strain evidence="15 16">UAMH5409</strain>
    </source>
</reference>
<comment type="catalytic activity">
    <reaction evidence="10">
        <text>a D-aminoacyl-tRNA + H2O = a tRNA + a D-alpha-amino acid + H(+)</text>
        <dbReference type="Rhea" id="RHEA:13953"/>
        <dbReference type="Rhea" id="RHEA-COMP:10123"/>
        <dbReference type="Rhea" id="RHEA-COMP:10124"/>
        <dbReference type="ChEBI" id="CHEBI:15377"/>
        <dbReference type="ChEBI" id="CHEBI:15378"/>
        <dbReference type="ChEBI" id="CHEBI:59871"/>
        <dbReference type="ChEBI" id="CHEBI:78442"/>
        <dbReference type="ChEBI" id="CHEBI:79333"/>
        <dbReference type="EC" id="3.1.1.96"/>
    </reaction>
</comment>
<dbReference type="GO" id="GO:0016018">
    <property type="term" value="F:cyclosporin A binding"/>
    <property type="evidence" value="ECO:0007669"/>
    <property type="project" value="TreeGrafter"/>
</dbReference>
<keyword evidence="8 15" id="KW-0413">Isomerase</keyword>
<keyword evidence="16" id="KW-1185">Reference proteome</keyword>
<dbReference type="InterPro" id="IPR019734">
    <property type="entry name" value="TPR_rpt"/>
</dbReference>
<evidence type="ECO:0000256" key="6">
    <source>
        <dbReference type="ARBA" id="ARBA00022803"/>
    </source>
</evidence>
<dbReference type="InterPro" id="IPR002130">
    <property type="entry name" value="Cyclophilin-type_PPIase_dom"/>
</dbReference>
<feature type="repeat" description="TPR" evidence="11">
    <location>
        <begin position="608"/>
        <end position="641"/>
    </location>
</feature>
<dbReference type="STRING" id="1447875.A0A2B7Y547"/>
<dbReference type="InterPro" id="IPR029000">
    <property type="entry name" value="Cyclophilin-like_dom_sf"/>
</dbReference>
<dbReference type="SUPFAM" id="SSF48452">
    <property type="entry name" value="TPR-like"/>
    <property type="match status" value="1"/>
</dbReference>
<dbReference type="GO" id="GO:0106026">
    <property type="term" value="F:Gly-tRNA(Ala) deacylase activity"/>
    <property type="evidence" value="ECO:0007669"/>
    <property type="project" value="RHEA"/>
</dbReference>
<keyword evidence="5" id="KW-0677">Repeat</keyword>
<dbReference type="GO" id="GO:0051499">
    <property type="term" value="F:D-aminoacyl-tRNA deacylase activity"/>
    <property type="evidence" value="ECO:0007669"/>
    <property type="project" value="UniProtKB-EC"/>
</dbReference>
<dbReference type="GO" id="GO:0005737">
    <property type="term" value="C:cytoplasm"/>
    <property type="evidence" value="ECO:0007669"/>
    <property type="project" value="UniProtKB-SubCell"/>
</dbReference>
<dbReference type="Pfam" id="PF00160">
    <property type="entry name" value="Pro_isomerase"/>
    <property type="match status" value="1"/>
</dbReference>
<dbReference type="PROSITE" id="PS00170">
    <property type="entry name" value="CSA_PPIASE_1"/>
    <property type="match status" value="1"/>
</dbReference>
<comment type="caution">
    <text evidence="15">The sequence shown here is derived from an EMBL/GenBank/DDBJ whole genome shotgun (WGS) entry which is preliminary data.</text>
</comment>
<keyword evidence="12" id="KW-0378">Hydrolase</keyword>
<dbReference type="AlphaFoldDB" id="A0A2B7Y547"/>
<dbReference type="InterPro" id="IPR020892">
    <property type="entry name" value="Cyclophilin-type_PPIase_CS"/>
</dbReference>
<dbReference type="SUPFAM" id="SSF50891">
    <property type="entry name" value="Cyclophilin-like"/>
    <property type="match status" value="1"/>
</dbReference>
<dbReference type="OrthoDB" id="193499at2759"/>
<dbReference type="Proteomes" id="UP000223968">
    <property type="component" value="Unassembled WGS sequence"/>
</dbReference>
<dbReference type="InterPro" id="IPR003732">
    <property type="entry name" value="Daa-tRNA_deacyls_DTD"/>
</dbReference>
<dbReference type="PROSITE" id="PS50072">
    <property type="entry name" value="CSA_PPIASE_2"/>
    <property type="match status" value="1"/>
</dbReference>
<dbReference type="GO" id="GO:0000049">
    <property type="term" value="F:tRNA binding"/>
    <property type="evidence" value="ECO:0007669"/>
    <property type="project" value="UniProtKB-KW"/>
</dbReference>
<evidence type="ECO:0000256" key="10">
    <source>
        <dbReference type="ARBA" id="ARBA00048018"/>
    </source>
</evidence>
<dbReference type="HAMAP" id="MF_00518">
    <property type="entry name" value="Deacylase_Dtd"/>
    <property type="match status" value="1"/>
</dbReference>
<dbReference type="SMART" id="SM00028">
    <property type="entry name" value="TPR"/>
    <property type="match status" value="2"/>
</dbReference>
<evidence type="ECO:0000313" key="16">
    <source>
        <dbReference type="Proteomes" id="UP000223968"/>
    </source>
</evidence>
<evidence type="ECO:0000256" key="9">
    <source>
        <dbReference type="ARBA" id="ARBA00047676"/>
    </source>
</evidence>
<evidence type="ECO:0000259" key="14">
    <source>
        <dbReference type="PROSITE" id="PS50072"/>
    </source>
</evidence>
<comment type="similarity">
    <text evidence="2 12">Belongs to the DTD family.</text>
</comment>
<keyword evidence="12" id="KW-0963">Cytoplasm</keyword>
<keyword evidence="7" id="KW-0697">Rotamase</keyword>
<feature type="region of interest" description="Disordered" evidence="13">
    <location>
        <begin position="158"/>
        <end position="200"/>
    </location>
</feature>
<dbReference type="NCBIfam" id="TIGR00256">
    <property type="entry name" value="D-aminoacyl-tRNA deacylase"/>
    <property type="match status" value="1"/>
</dbReference>
<dbReference type="CDD" id="cd01926">
    <property type="entry name" value="cyclophilin_ABH_like"/>
    <property type="match status" value="1"/>
</dbReference>